<organism evidence="2 3">
    <name type="scientific">Nonomuraea insulae</name>
    <dbReference type="NCBI Taxonomy" id="1616787"/>
    <lineage>
        <taxon>Bacteria</taxon>
        <taxon>Bacillati</taxon>
        <taxon>Actinomycetota</taxon>
        <taxon>Actinomycetes</taxon>
        <taxon>Streptosporangiales</taxon>
        <taxon>Streptosporangiaceae</taxon>
        <taxon>Nonomuraea</taxon>
    </lineage>
</organism>
<accession>A0ABW1D5K5</accession>
<evidence type="ECO:0000256" key="1">
    <source>
        <dbReference type="SAM" id="MobiDB-lite"/>
    </source>
</evidence>
<feature type="compositionally biased region" description="Polar residues" evidence="1">
    <location>
        <begin position="61"/>
        <end position="70"/>
    </location>
</feature>
<dbReference type="Proteomes" id="UP001596058">
    <property type="component" value="Unassembled WGS sequence"/>
</dbReference>
<reference evidence="3" key="1">
    <citation type="journal article" date="2019" name="Int. J. Syst. Evol. Microbiol.">
        <title>The Global Catalogue of Microorganisms (GCM) 10K type strain sequencing project: providing services to taxonomists for standard genome sequencing and annotation.</title>
        <authorList>
            <consortium name="The Broad Institute Genomics Platform"/>
            <consortium name="The Broad Institute Genome Sequencing Center for Infectious Disease"/>
            <person name="Wu L."/>
            <person name="Ma J."/>
        </authorList>
    </citation>
    <scope>NUCLEOTIDE SEQUENCE [LARGE SCALE GENOMIC DNA]</scope>
    <source>
        <strain evidence="3">CCUG 53903</strain>
    </source>
</reference>
<dbReference type="RefSeq" id="WP_379522584.1">
    <property type="nucleotide sequence ID" value="NZ_JBHSPA010000089.1"/>
</dbReference>
<dbReference type="EMBL" id="JBHSPA010000089">
    <property type="protein sequence ID" value="MFC5833158.1"/>
    <property type="molecule type" value="Genomic_DNA"/>
</dbReference>
<keyword evidence="3" id="KW-1185">Reference proteome</keyword>
<gene>
    <name evidence="2" type="ORF">ACFPZ3_55700</name>
</gene>
<proteinExistence type="predicted"/>
<comment type="caution">
    <text evidence="2">The sequence shown here is derived from an EMBL/GenBank/DDBJ whole genome shotgun (WGS) entry which is preliminary data.</text>
</comment>
<evidence type="ECO:0000313" key="2">
    <source>
        <dbReference type="EMBL" id="MFC5833158.1"/>
    </source>
</evidence>
<evidence type="ECO:0000313" key="3">
    <source>
        <dbReference type="Proteomes" id="UP001596058"/>
    </source>
</evidence>
<protein>
    <submittedName>
        <fullName evidence="2">Uncharacterized protein</fullName>
    </submittedName>
</protein>
<feature type="region of interest" description="Disordered" evidence="1">
    <location>
        <begin position="50"/>
        <end position="85"/>
    </location>
</feature>
<name>A0ABW1D5K5_9ACTN</name>
<sequence length="85" mass="9013">MKIRLVGTVEEAETAAALIATVMTILEDSGPRSRRGGGLQIQRYLDVRLTLPPDPARPPRSRQSGTSGSSHGLEDADAVDLSGWG</sequence>